<dbReference type="InterPro" id="IPR013751">
    <property type="entry name" value="ACP_syn_III_N"/>
</dbReference>
<dbReference type="PANTHER" id="PTHR34069">
    <property type="entry name" value="3-OXOACYL-[ACYL-CARRIER-PROTEIN] SYNTHASE 3"/>
    <property type="match status" value="1"/>
</dbReference>
<dbReference type="InterPro" id="IPR013747">
    <property type="entry name" value="ACP_syn_III_C"/>
</dbReference>
<dbReference type="Pfam" id="PF08545">
    <property type="entry name" value="ACP_syn_III"/>
    <property type="match status" value="1"/>
</dbReference>
<dbReference type="InterPro" id="IPR004655">
    <property type="entry name" value="FabH"/>
</dbReference>
<gene>
    <name evidence="12" type="ORF">HNQ46_001161</name>
</gene>
<dbReference type="PANTHER" id="PTHR34069:SF2">
    <property type="entry name" value="BETA-KETOACYL-[ACYL-CARRIER-PROTEIN] SYNTHASE III"/>
    <property type="match status" value="1"/>
</dbReference>
<dbReference type="SUPFAM" id="SSF53901">
    <property type="entry name" value="Thiolase-like"/>
    <property type="match status" value="1"/>
</dbReference>
<dbReference type="GeneID" id="85014701"/>
<name>A0A7W9SFJ6_9FIRM</name>
<proteinExistence type="inferred from homology"/>
<comment type="pathway">
    <text evidence="1">Lipid metabolism.</text>
</comment>
<dbReference type="Gene3D" id="3.40.47.10">
    <property type="match status" value="1"/>
</dbReference>
<keyword evidence="3" id="KW-0963">Cytoplasm</keyword>
<protein>
    <submittedName>
        <fullName evidence="12">3-oxoacyl-[acyl-carrier-protein] synthase-3</fullName>
        <ecNumber evidence="12">2.3.1.180</ecNumber>
    </submittedName>
</protein>
<evidence type="ECO:0000256" key="6">
    <source>
        <dbReference type="ARBA" id="ARBA00022832"/>
    </source>
</evidence>
<evidence type="ECO:0000313" key="12">
    <source>
        <dbReference type="EMBL" id="MBB6041184.1"/>
    </source>
</evidence>
<keyword evidence="8" id="KW-0275">Fatty acid biosynthesis</keyword>
<dbReference type="Proteomes" id="UP000522163">
    <property type="component" value="Unassembled WGS sequence"/>
</dbReference>
<evidence type="ECO:0000256" key="2">
    <source>
        <dbReference type="ARBA" id="ARBA00008642"/>
    </source>
</evidence>
<dbReference type="NCBIfam" id="TIGR00747">
    <property type="entry name" value="fabH"/>
    <property type="match status" value="1"/>
</dbReference>
<dbReference type="RefSeq" id="WP_330604549.1">
    <property type="nucleotide sequence ID" value="NZ_JACHHH010000005.1"/>
</dbReference>
<dbReference type="EMBL" id="JACHHH010000005">
    <property type="protein sequence ID" value="MBB6041184.1"/>
    <property type="molecule type" value="Genomic_DNA"/>
</dbReference>
<evidence type="ECO:0000256" key="8">
    <source>
        <dbReference type="ARBA" id="ARBA00023160"/>
    </source>
</evidence>
<sequence length="343" mass="36994">MMEGLKILGLGSAIPSKRVHNDDLAKLVDTSDEWIFPRTGIHERRFCEKDESAGTLAVKAAKEAVEDAGLKGEDIGVIVVATMSPDFSTPSLAAIVARELGTKEDVPVLDLNAACSGFVYGLEVARGLLLSTNKDYALVVGTEQLSRLLKIEDRTTSVIFGDGAGAAVVKRDAKTLYASYLGSKGDYSIMAPGIYTGAFDGFYEDGTENPEKQGEGVSAGKHEKLDHLVMDGKGVFLFAIDIVPHCIEKVLEKTGDSLETVQHVVCHQANSRIIRNVVRHMKADPKKFFENMEYFGNTSGASIPMALKDMQEKGLLHSGDKLVLVGFGSGLTYASAEIQYEKA</sequence>
<comment type="caution">
    <text evidence="12">The sequence shown here is derived from an EMBL/GenBank/DDBJ whole genome shotgun (WGS) entry which is preliminary data.</text>
</comment>
<accession>A0A7W9SFJ6</accession>
<keyword evidence="7" id="KW-0443">Lipid metabolism</keyword>
<organism evidence="12 13">
    <name type="scientific">Oribacterium sinus</name>
    <dbReference type="NCBI Taxonomy" id="237576"/>
    <lineage>
        <taxon>Bacteria</taxon>
        <taxon>Bacillati</taxon>
        <taxon>Bacillota</taxon>
        <taxon>Clostridia</taxon>
        <taxon>Lachnospirales</taxon>
        <taxon>Lachnospiraceae</taxon>
        <taxon>Oribacterium</taxon>
    </lineage>
</organism>
<keyword evidence="5 12" id="KW-0808">Transferase</keyword>
<comment type="similarity">
    <text evidence="2">Belongs to the thiolase-like superfamily. FabH family.</text>
</comment>
<evidence type="ECO:0000313" key="13">
    <source>
        <dbReference type="Proteomes" id="UP000522163"/>
    </source>
</evidence>
<evidence type="ECO:0000256" key="9">
    <source>
        <dbReference type="ARBA" id="ARBA00023315"/>
    </source>
</evidence>
<dbReference type="GO" id="GO:0004315">
    <property type="term" value="F:3-oxoacyl-[acyl-carrier-protein] synthase activity"/>
    <property type="evidence" value="ECO:0007669"/>
    <property type="project" value="InterPro"/>
</dbReference>
<dbReference type="InterPro" id="IPR016039">
    <property type="entry name" value="Thiolase-like"/>
</dbReference>
<dbReference type="GO" id="GO:0006633">
    <property type="term" value="P:fatty acid biosynthetic process"/>
    <property type="evidence" value="ECO:0007669"/>
    <property type="project" value="UniProtKB-KW"/>
</dbReference>
<keyword evidence="6" id="KW-0276">Fatty acid metabolism</keyword>
<dbReference type="GO" id="GO:0033818">
    <property type="term" value="F:beta-ketoacyl-acyl-carrier-protein synthase III activity"/>
    <property type="evidence" value="ECO:0007669"/>
    <property type="project" value="UniProtKB-EC"/>
</dbReference>
<reference evidence="12 13" key="1">
    <citation type="submission" date="2020-08" db="EMBL/GenBank/DDBJ databases">
        <title>Genomic Encyclopedia of Type Strains, Phase IV (KMG-IV): sequencing the most valuable type-strain genomes for metagenomic binning, comparative biology and taxonomic classification.</title>
        <authorList>
            <person name="Goeker M."/>
        </authorList>
    </citation>
    <scope>NUCLEOTIDE SEQUENCE [LARGE SCALE GENOMIC DNA]</scope>
    <source>
        <strain evidence="12 13">DSM 17245</strain>
    </source>
</reference>
<evidence type="ECO:0000259" key="10">
    <source>
        <dbReference type="Pfam" id="PF08541"/>
    </source>
</evidence>
<evidence type="ECO:0000259" key="11">
    <source>
        <dbReference type="Pfam" id="PF08545"/>
    </source>
</evidence>
<evidence type="ECO:0000256" key="5">
    <source>
        <dbReference type="ARBA" id="ARBA00022679"/>
    </source>
</evidence>
<dbReference type="CDD" id="cd00830">
    <property type="entry name" value="KAS_III"/>
    <property type="match status" value="1"/>
</dbReference>
<feature type="domain" description="Beta-ketoacyl-[acyl-carrier-protein] synthase III N-terminal" evidence="11">
    <location>
        <begin position="109"/>
        <end position="185"/>
    </location>
</feature>
<dbReference type="EC" id="2.3.1.180" evidence="12"/>
<evidence type="ECO:0000256" key="3">
    <source>
        <dbReference type="ARBA" id="ARBA00022490"/>
    </source>
</evidence>
<evidence type="ECO:0000256" key="4">
    <source>
        <dbReference type="ARBA" id="ARBA00022516"/>
    </source>
</evidence>
<dbReference type="AlphaFoldDB" id="A0A7W9SFJ6"/>
<evidence type="ECO:0000256" key="7">
    <source>
        <dbReference type="ARBA" id="ARBA00023098"/>
    </source>
</evidence>
<keyword evidence="4" id="KW-0444">Lipid biosynthesis</keyword>
<keyword evidence="9 12" id="KW-0012">Acyltransferase</keyword>
<evidence type="ECO:0000256" key="1">
    <source>
        <dbReference type="ARBA" id="ARBA00005189"/>
    </source>
</evidence>
<dbReference type="Pfam" id="PF08541">
    <property type="entry name" value="ACP_syn_III_C"/>
    <property type="match status" value="1"/>
</dbReference>
<dbReference type="NCBIfam" id="NF006829">
    <property type="entry name" value="PRK09352.1"/>
    <property type="match status" value="1"/>
</dbReference>
<dbReference type="GO" id="GO:0044550">
    <property type="term" value="P:secondary metabolite biosynthetic process"/>
    <property type="evidence" value="ECO:0007669"/>
    <property type="project" value="TreeGrafter"/>
</dbReference>
<feature type="domain" description="Beta-ketoacyl-[acyl-carrier-protein] synthase III C-terminal" evidence="10">
    <location>
        <begin position="251"/>
        <end position="339"/>
    </location>
</feature>